<organism evidence="1 2">
    <name type="scientific">Liparis tanakae</name>
    <name type="common">Tanaka's snailfish</name>
    <dbReference type="NCBI Taxonomy" id="230148"/>
    <lineage>
        <taxon>Eukaryota</taxon>
        <taxon>Metazoa</taxon>
        <taxon>Chordata</taxon>
        <taxon>Craniata</taxon>
        <taxon>Vertebrata</taxon>
        <taxon>Euteleostomi</taxon>
        <taxon>Actinopterygii</taxon>
        <taxon>Neopterygii</taxon>
        <taxon>Teleostei</taxon>
        <taxon>Neoteleostei</taxon>
        <taxon>Acanthomorphata</taxon>
        <taxon>Eupercaria</taxon>
        <taxon>Perciformes</taxon>
        <taxon>Cottioidei</taxon>
        <taxon>Cottales</taxon>
        <taxon>Liparidae</taxon>
        <taxon>Liparis</taxon>
    </lineage>
</organism>
<evidence type="ECO:0000313" key="1">
    <source>
        <dbReference type="EMBL" id="TNN51708.1"/>
    </source>
</evidence>
<dbReference type="EMBL" id="SRLO01000573">
    <property type="protein sequence ID" value="TNN51708.1"/>
    <property type="molecule type" value="Genomic_DNA"/>
</dbReference>
<sequence>MGTHAFPLLSSASLPILDENLPREVPLGVVPPELSDGCVSAPEIYITGSRRGDKKRMPCHLKQQRCRYQSSDDDRWTGLRGLRTAISLTTDRRALEKSTATGD</sequence>
<protein>
    <submittedName>
        <fullName evidence="1">Uncharacterized protein</fullName>
    </submittedName>
</protein>
<comment type="caution">
    <text evidence="1">The sequence shown here is derived from an EMBL/GenBank/DDBJ whole genome shotgun (WGS) entry which is preliminary data.</text>
</comment>
<proteinExistence type="predicted"/>
<gene>
    <name evidence="1" type="ORF">EYF80_038120</name>
</gene>
<dbReference type="Proteomes" id="UP000314294">
    <property type="component" value="Unassembled WGS sequence"/>
</dbReference>
<name>A0A4Z2GDU3_9TELE</name>
<dbReference type="AlphaFoldDB" id="A0A4Z2GDU3"/>
<reference evidence="1 2" key="1">
    <citation type="submission" date="2019-03" db="EMBL/GenBank/DDBJ databases">
        <title>First draft genome of Liparis tanakae, snailfish: a comprehensive survey of snailfish specific genes.</title>
        <authorList>
            <person name="Kim W."/>
            <person name="Song I."/>
            <person name="Jeong J.-H."/>
            <person name="Kim D."/>
            <person name="Kim S."/>
            <person name="Ryu S."/>
            <person name="Song J.Y."/>
            <person name="Lee S.K."/>
        </authorList>
    </citation>
    <scope>NUCLEOTIDE SEQUENCE [LARGE SCALE GENOMIC DNA]</scope>
    <source>
        <tissue evidence="1">Muscle</tissue>
    </source>
</reference>
<evidence type="ECO:0000313" key="2">
    <source>
        <dbReference type="Proteomes" id="UP000314294"/>
    </source>
</evidence>
<keyword evidence="2" id="KW-1185">Reference proteome</keyword>
<accession>A0A4Z2GDU3</accession>